<dbReference type="AlphaFoldDB" id="W7HX66"/>
<sequence>MNIYSVETTVSDAILDAKNAARRAQQEIINEIAQAEERAVAGHIAGVPLLHQEDIQQIREAARPIYEFIGHYIAALDALAAAEVRVWGSFWDEDHGAPMDFSVEYQSIWAFFEDFAAWYKSSLMDERRLIRWLYDASYDKHAGVYGLDPTIMEAHLNVFRGVSETFTAFQENVSGLMKEWQEEVSADLTVDLSQYFVAQLDTLEHILYLYRGEIDKIYENINDLWQLFTLY</sequence>
<accession>W7HX66</accession>
<evidence type="ECO:0000313" key="1">
    <source>
        <dbReference type="EMBL" id="EWC44707.1"/>
    </source>
</evidence>
<evidence type="ECO:0000313" key="2">
    <source>
        <dbReference type="Proteomes" id="UP000024837"/>
    </source>
</evidence>
<name>W7HX66_9PEZI</name>
<reference evidence="1 2" key="1">
    <citation type="submission" date="2013-05" db="EMBL/GenBank/DDBJ databases">
        <title>Drechslerella stenobrocha genome reveals carnivorous origination and mechanical trapping mechanism of predatory fungi.</title>
        <authorList>
            <person name="Liu X."/>
            <person name="Zhang W."/>
            <person name="Liu K."/>
        </authorList>
    </citation>
    <scope>NUCLEOTIDE SEQUENCE [LARGE SCALE GENOMIC DNA]</scope>
    <source>
        <strain evidence="1 2">248</strain>
    </source>
</reference>
<dbReference type="Proteomes" id="UP000024837">
    <property type="component" value="Unassembled WGS sequence"/>
</dbReference>
<dbReference type="HOGENOM" id="CLU_1199802_0_0_1"/>
<organism evidence="1 2">
    <name type="scientific">Drechslerella stenobrocha 248</name>
    <dbReference type="NCBI Taxonomy" id="1043628"/>
    <lineage>
        <taxon>Eukaryota</taxon>
        <taxon>Fungi</taxon>
        <taxon>Dikarya</taxon>
        <taxon>Ascomycota</taxon>
        <taxon>Pezizomycotina</taxon>
        <taxon>Orbiliomycetes</taxon>
        <taxon>Orbiliales</taxon>
        <taxon>Orbiliaceae</taxon>
        <taxon>Drechslerella</taxon>
    </lineage>
</organism>
<protein>
    <submittedName>
        <fullName evidence="1">Uncharacterized protein</fullName>
    </submittedName>
</protein>
<proteinExistence type="predicted"/>
<dbReference type="EMBL" id="KI966435">
    <property type="protein sequence ID" value="EWC44707.1"/>
    <property type="molecule type" value="Genomic_DNA"/>
</dbReference>
<gene>
    <name evidence="1" type="ORF">DRE_06485</name>
</gene>
<keyword evidence="2" id="KW-1185">Reference proteome</keyword>